<comment type="caution">
    <text evidence="1">The sequence shown here is derived from an EMBL/GenBank/DDBJ whole genome shotgun (WGS) entry which is preliminary data.</text>
</comment>
<dbReference type="OrthoDB" id="7446186at2759"/>
<dbReference type="GO" id="GO:0051721">
    <property type="term" value="F:protein phosphatase 2A binding"/>
    <property type="evidence" value="ECO:0007669"/>
    <property type="project" value="TreeGrafter"/>
</dbReference>
<dbReference type="GO" id="GO:0005783">
    <property type="term" value="C:endoplasmic reticulum"/>
    <property type="evidence" value="ECO:0007669"/>
    <property type="project" value="TreeGrafter"/>
</dbReference>
<dbReference type="PANTHER" id="PTHR12349:SF4">
    <property type="entry name" value="ANKYRIN REPEAT AND LEM DOMAIN-CONTAINING PROTEIN 2"/>
    <property type="match status" value="1"/>
</dbReference>
<dbReference type="AlphaFoldDB" id="A0A401Q688"/>
<protein>
    <submittedName>
        <fullName evidence="1">Uncharacterized protein</fullName>
    </submittedName>
</protein>
<accession>A0A401Q688</accession>
<evidence type="ECO:0000313" key="1">
    <source>
        <dbReference type="EMBL" id="GCB80857.1"/>
    </source>
</evidence>
<keyword evidence="2" id="KW-1185">Reference proteome</keyword>
<dbReference type="EMBL" id="BFAA01021139">
    <property type="protein sequence ID" value="GCB80857.1"/>
    <property type="molecule type" value="Genomic_DNA"/>
</dbReference>
<evidence type="ECO:0000313" key="2">
    <source>
        <dbReference type="Proteomes" id="UP000288216"/>
    </source>
</evidence>
<dbReference type="PANTHER" id="PTHR12349">
    <property type="entry name" value="ANKYRIN REPEAT AND LEM DOMAIN-CONTAINING PROTEIN 2"/>
    <property type="match status" value="1"/>
</dbReference>
<sequence length="139" mass="15437">MSEYTYVYEVSIRTCMRDEPTKLDGDVLAALSGVDIDSQMFPCLNQWKNRMQSYSVSEMQSWPSPAVLKGRPKMQPFTPNSPCSPGLSTHGRSSPLCHSPGKFGSSPYSEFGSPGRYSPAYASHVQVLRHLHFSEASEL</sequence>
<gene>
    <name evidence="1" type="ORF">scyTo_0022086</name>
</gene>
<dbReference type="STRING" id="75743.A0A401Q688"/>
<organism evidence="1 2">
    <name type="scientific">Scyliorhinus torazame</name>
    <name type="common">Cloudy catshark</name>
    <name type="synonym">Catulus torazame</name>
    <dbReference type="NCBI Taxonomy" id="75743"/>
    <lineage>
        <taxon>Eukaryota</taxon>
        <taxon>Metazoa</taxon>
        <taxon>Chordata</taxon>
        <taxon>Craniata</taxon>
        <taxon>Vertebrata</taxon>
        <taxon>Chondrichthyes</taxon>
        <taxon>Elasmobranchii</taxon>
        <taxon>Galeomorphii</taxon>
        <taxon>Galeoidea</taxon>
        <taxon>Carcharhiniformes</taxon>
        <taxon>Scyliorhinidae</taxon>
        <taxon>Scyliorhinus</taxon>
    </lineage>
</organism>
<name>A0A401Q688_SCYTO</name>
<proteinExistence type="predicted"/>
<reference evidence="1 2" key="1">
    <citation type="journal article" date="2018" name="Nat. Ecol. Evol.">
        <title>Shark genomes provide insights into elasmobranch evolution and the origin of vertebrates.</title>
        <authorList>
            <person name="Hara Y"/>
            <person name="Yamaguchi K"/>
            <person name="Onimaru K"/>
            <person name="Kadota M"/>
            <person name="Koyanagi M"/>
            <person name="Keeley SD"/>
            <person name="Tatsumi K"/>
            <person name="Tanaka K"/>
            <person name="Motone F"/>
            <person name="Kageyama Y"/>
            <person name="Nozu R"/>
            <person name="Adachi N"/>
            <person name="Nishimura O"/>
            <person name="Nakagawa R"/>
            <person name="Tanegashima C"/>
            <person name="Kiyatake I"/>
            <person name="Matsumoto R"/>
            <person name="Murakumo K"/>
            <person name="Nishida K"/>
            <person name="Terakita A"/>
            <person name="Kuratani S"/>
            <person name="Sato K"/>
            <person name="Hyodo S Kuraku.S."/>
        </authorList>
    </citation>
    <scope>NUCLEOTIDE SEQUENCE [LARGE SCALE GENOMIC DNA]</scope>
</reference>
<dbReference type="Proteomes" id="UP000288216">
    <property type="component" value="Unassembled WGS sequence"/>
</dbReference>